<evidence type="ECO:0000313" key="2">
    <source>
        <dbReference type="EMBL" id="OQW53295.1"/>
    </source>
</evidence>
<name>A0A1W9I0R1_9HYPH</name>
<accession>A0A1W9I0R1</accession>
<dbReference type="Proteomes" id="UP000192872">
    <property type="component" value="Unassembled WGS sequence"/>
</dbReference>
<dbReference type="AlphaFoldDB" id="A0A1W9I0R1"/>
<protein>
    <recommendedName>
        <fullName evidence="1">Segregation and condensation protein A</fullName>
    </recommendedName>
</protein>
<dbReference type="Pfam" id="PF02616">
    <property type="entry name" value="SMC_ScpA"/>
    <property type="match status" value="1"/>
</dbReference>
<dbReference type="EMBL" id="LWDL01000010">
    <property type="protein sequence ID" value="OQW53295.1"/>
    <property type="molecule type" value="Genomic_DNA"/>
</dbReference>
<dbReference type="InterPro" id="IPR003768">
    <property type="entry name" value="ScpA"/>
</dbReference>
<organism evidence="2 3">
    <name type="scientific">Candidatus Raskinella chloraquaticus</name>
    <dbReference type="NCBI Taxonomy" id="1951219"/>
    <lineage>
        <taxon>Bacteria</taxon>
        <taxon>Pseudomonadati</taxon>
        <taxon>Pseudomonadota</taxon>
        <taxon>Alphaproteobacteria</taxon>
        <taxon>Hyphomicrobiales</taxon>
        <taxon>Phreatobacteraceae</taxon>
        <taxon>Candidatus Raskinella</taxon>
    </lineage>
</organism>
<reference evidence="2 3" key="1">
    <citation type="journal article" date="2017" name="Water Res.">
        <title>Comammox in drinking water systems.</title>
        <authorList>
            <person name="Wang Y."/>
            <person name="Ma L."/>
            <person name="Mao Y."/>
            <person name="Jiang X."/>
            <person name="Xia Y."/>
            <person name="Yu K."/>
            <person name="Li B."/>
            <person name="Zhang T."/>
        </authorList>
    </citation>
    <scope>NUCLEOTIDE SEQUENCE [LARGE SCALE GENOMIC DNA]</scope>
    <source>
        <strain evidence="2">SG_bin8</strain>
    </source>
</reference>
<comment type="caution">
    <text evidence="2">The sequence shown here is derived from an EMBL/GenBank/DDBJ whole genome shotgun (WGS) entry which is preliminary data.</text>
</comment>
<evidence type="ECO:0000313" key="3">
    <source>
        <dbReference type="Proteomes" id="UP000192872"/>
    </source>
</evidence>
<gene>
    <name evidence="2" type="ORF">A4S15_05650</name>
</gene>
<proteinExistence type="predicted"/>
<dbReference type="STRING" id="1827387.A4S15_05650"/>
<dbReference type="Gene3D" id="6.10.250.2410">
    <property type="match status" value="1"/>
</dbReference>
<dbReference type="PANTHER" id="PTHR33969">
    <property type="entry name" value="SEGREGATION AND CONDENSATION PROTEIN A"/>
    <property type="match status" value="1"/>
</dbReference>
<sequence length="265" mass="29661">MSAVIDLAEGRAESDPRLVVDLGGYEGPLDLLLDLARQQKVDLQRLSILALAEQYLIFIDKVRRLRIELAADYLLMAAWLAFLKSKLLLPDQRGEGEPSGEDLAESLTERLRRLDIIRQAGARLMARHRLGLDVFARGAPEGVRASVTSQWDANLVDLLKAYAVQRSKTALARVTLQRRPVWSLADARQALERLVGMASEWTSLDEYLIAYVAEPGQRATIRASSLATSLEMARDGTVQLRQEAAFRPIYVRRHKPDGHKEDTHG</sequence>
<dbReference type="PANTHER" id="PTHR33969:SF2">
    <property type="entry name" value="SEGREGATION AND CONDENSATION PROTEIN A"/>
    <property type="match status" value="1"/>
</dbReference>
<evidence type="ECO:0000256" key="1">
    <source>
        <dbReference type="ARBA" id="ARBA00044777"/>
    </source>
</evidence>